<organism evidence="2 3">
    <name type="scientific">Absidia repens</name>
    <dbReference type="NCBI Taxonomy" id="90262"/>
    <lineage>
        <taxon>Eukaryota</taxon>
        <taxon>Fungi</taxon>
        <taxon>Fungi incertae sedis</taxon>
        <taxon>Mucoromycota</taxon>
        <taxon>Mucoromycotina</taxon>
        <taxon>Mucoromycetes</taxon>
        <taxon>Mucorales</taxon>
        <taxon>Cunninghamellaceae</taxon>
        <taxon>Absidia</taxon>
    </lineage>
</organism>
<feature type="signal peptide" evidence="1">
    <location>
        <begin position="1"/>
        <end position="23"/>
    </location>
</feature>
<evidence type="ECO:0000313" key="2">
    <source>
        <dbReference type="EMBL" id="ORZ18727.1"/>
    </source>
</evidence>
<feature type="chain" id="PRO_5013321538" description="Periplasmic binding protein" evidence="1">
    <location>
        <begin position="24"/>
        <end position="430"/>
    </location>
</feature>
<evidence type="ECO:0000313" key="3">
    <source>
        <dbReference type="Proteomes" id="UP000193560"/>
    </source>
</evidence>
<evidence type="ECO:0008006" key="4">
    <source>
        <dbReference type="Google" id="ProtNLM"/>
    </source>
</evidence>
<dbReference type="Proteomes" id="UP000193560">
    <property type="component" value="Unassembled WGS sequence"/>
</dbReference>
<dbReference type="PANTHER" id="PTHR38360">
    <property type="entry name" value="OS03G0120000 PROTEIN"/>
    <property type="match status" value="1"/>
</dbReference>
<reference evidence="2 3" key="1">
    <citation type="submission" date="2016-07" db="EMBL/GenBank/DDBJ databases">
        <title>Pervasive Adenine N6-methylation of Active Genes in Fungi.</title>
        <authorList>
            <consortium name="DOE Joint Genome Institute"/>
            <person name="Mondo S.J."/>
            <person name="Dannebaum R.O."/>
            <person name="Kuo R.C."/>
            <person name="Labutti K."/>
            <person name="Haridas S."/>
            <person name="Kuo A."/>
            <person name="Salamov A."/>
            <person name="Ahrendt S.R."/>
            <person name="Lipzen A."/>
            <person name="Sullivan W."/>
            <person name="Andreopoulos W.B."/>
            <person name="Clum A."/>
            <person name="Lindquist E."/>
            <person name="Daum C."/>
            <person name="Ramamoorthy G.K."/>
            <person name="Gryganskyi A."/>
            <person name="Culley D."/>
            <person name="Magnuson J.K."/>
            <person name="James T.Y."/>
            <person name="O'Malley M.A."/>
            <person name="Stajich J.E."/>
            <person name="Spatafora J.W."/>
            <person name="Visel A."/>
            <person name="Grigoriev I.V."/>
        </authorList>
    </citation>
    <scope>NUCLEOTIDE SEQUENCE [LARGE SCALE GENOMIC DNA]</scope>
    <source>
        <strain evidence="2 3">NRRL 1336</strain>
    </source>
</reference>
<gene>
    <name evidence="2" type="ORF">BCR42DRAFT_411472</name>
</gene>
<sequence>MVRGYIFLASALLLGATNVSAQAQNAQTCVSSYDQNTDYFPQKFDTTKDSAQLFTIEYHNNYKVLTDTTASNQKYVLVQCGTPAPPVSNFPNGTEIYQIPITKAAVLSTTVVPYLEMLGVAETTKFISGGDWVTSSCFQKYLTGSNAPAEISVTNTTQSIEQLSQVQVQFGYSPGASDPVSNTSVASAETYENSVLGRSSWIGYYSAFYNLESVGTSALQTMTTNYNNLAKAASGYSNKPVVAWAVYNAPDQFNGNTASWQLMTDGYRKQLTSDAGATIYSGSNTNFTSASDLVNAIKDVDILIDETYIATNLTDVLSNYQITDASKYKFAKAIYREDGILTKSDMINVVNPTAPSSSYKRNWFRNVANNEAIHYVSTDDCNWDETKPRSSLATKFEGSAFSEPSSSAASSISAGVITLMASTLVALALI</sequence>
<accession>A0A1X2ILS4</accession>
<evidence type="ECO:0000256" key="1">
    <source>
        <dbReference type="SAM" id="SignalP"/>
    </source>
</evidence>
<dbReference type="STRING" id="90262.A0A1X2ILS4"/>
<protein>
    <recommendedName>
        <fullName evidence="4">Periplasmic binding protein</fullName>
    </recommendedName>
</protein>
<dbReference type="OrthoDB" id="409848at2759"/>
<dbReference type="EMBL" id="MCGE01000008">
    <property type="protein sequence ID" value="ORZ18727.1"/>
    <property type="molecule type" value="Genomic_DNA"/>
</dbReference>
<dbReference type="AlphaFoldDB" id="A0A1X2ILS4"/>
<proteinExistence type="predicted"/>
<keyword evidence="3" id="KW-1185">Reference proteome</keyword>
<comment type="caution">
    <text evidence="2">The sequence shown here is derived from an EMBL/GenBank/DDBJ whole genome shotgun (WGS) entry which is preliminary data.</text>
</comment>
<dbReference type="PANTHER" id="PTHR38360:SF1">
    <property type="entry name" value="F12P19.7"/>
    <property type="match status" value="1"/>
</dbReference>
<name>A0A1X2ILS4_9FUNG</name>
<keyword evidence="1" id="KW-0732">Signal</keyword>